<dbReference type="InterPro" id="IPR011528">
    <property type="entry name" value="NERD"/>
</dbReference>
<feature type="domain" description="NERD" evidence="1">
    <location>
        <begin position="24"/>
        <end position="141"/>
    </location>
</feature>
<reference evidence="3" key="1">
    <citation type="journal article" date="2019" name="Int. J. Syst. Evol. Microbiol.">
        <title>The Global Catalogue of Microorganisms (GCM) 10K type strain sequencing project: providing services to taxonomists for standard genome sequencing and annotation.</title>
        <authorList>
            <consortium name="The Broad Institute Genomics Platform"/>
            <consortium name="The Broad Institute Genome Sequencing Center for Infectious Disease"/>
            <person name="Wu L."/>
            <person name="Ma J."/>
        </authorList>
    </citation>
    <scope>NUCLEOTIDE SEQUENCE [LARGE SCALE GENOMIC DNA]</scope>
    <source>
        <strain evidence="3">CCM 8702</strain>
    </source>
</reference>
<evidence type="ECO:0000313" key="2">
    <source>
        <dbReference type="EMBL" id="GGH87997.1"/>
    </source>
</evidence>
<dbReference type="Gene3D" id="3.30.65.10">
    <property type="entry name" value="Bacterial Topoisomerase I, domain 1"/>
    <property type="match status" value="1"/>
</dbReference>
<accession>A0ABQ2ABD1</accession>
<gene>
    <name evidence="2" type="ORF">GCM10007362_51440</name>
</gene>
<protein>
    <recommendedName>
        <fullName evidence="1">NERD domain-containing protein</fullName>
    </recommendedName>
</protein>
<comment type="caution">
    <text evidence="2">The sequence shown here is derived from an EMBL/GenBank/DDBJ whole genome shotgun (WGS) entry which is preliminary data.</text>
</comment>
<dbReference type="EMBL" id="BMDD01000012">
    <property type="protein sequence ID" value="GGH87997.1"/>
    <property type="molecule type" value="Genomic_DNA"/>
</dbReference>
<dbReference type="Pfam" id="PF08378">
    <property type="entry name" value="NERD"/>
    <property type="match status" value="1"/>
</dbReference>
<name>A0ABQ2ABD1_9BACL</name>
<dbReference type="Pfam" id="PF01396">
    <property type="entry name" value="Zn_ribbon_Top1"/>
    <property type="match status" value="1"/>
</dbReference>
<keyword evidence="3" id="KW-1185">Reference proteome</keyword>
<dbReference type="SUPFAM" id="SSF57783">
    <property type="entry name" value="Zinc beta-ribbon"/>
    <property type="match status" value="1"/>
</dbReference>
<evidence type="ECO:0000313" key="3">
    <source>
        <dbReference type="Proteomes" id="UP000605427"/>
    </source>
</evidence>
<evidence type="ECO:0000259" key="1">
    <source>
        <dbReference type="PROSITE" id="PS50965"/>
    </source>
</evidence>
<dbReference type="PROSITE" id="PS50965">
    <property type="entry name" value="NERD"/>
    <property type="match status" value="1"/>
</dbReference>
<sequence>MIYLLVAFILILISIRVLKSPKMKGKIGESDVRRKLRKLDSEEYKVLHDLMIRRANGRTSQIDHVVISRYGVFVIETKNYKGWIMGSEKSEYWTQVLYRRKERLYSPIRQNYGHIKALEEHLQDGTIPFVSIIAFTARAELKLKEMTTDVVYATDLAATIRKYKDAVLSDEQVRQVQKALSSPKIHTFKERKKHVSDIKRNLEEKESLVNAGICPRCKSKLVERQGKNGPFIGCSSFPKCRYTKA</sequence>
<dbReference type="Proteomes" id="UP000605427">
    <property type="component" value="Unassembled WGS sequence"/>
</dbReference>
<dbReference type="InterPro" id="IPR013498">
    <property type="entry name" value="Topo_IA_Znf"/>
</dbReference>
<organism evidence="2 3">
    <name type="scientific">Saccharibacillus endophyticus</name>
    <dbReference type="NCBI Taxonomy" id="2060666"/>
    <lineage>
        <taxon>Bacteria</taxon>
        <taxon>Bacillati</taxon>
        <taxon>Bacillota</taxon>
        <taxon>Bacilli</taxon>
        <taxon>Bacillales</taxon>
        <taxon>Paenibacillaceae</taxon>
        <taxon>Saccharibacillus</taxon>
    </lineage>
</organism>
<dbReference type="RefSeq" id="WP_172247919.1">
    <property type="nucleotide sequence ID" value="NZ_BMDD01000012.1"/>
</dbReference>
<proteinExistence type="predicted"/>